<proteinExistence type="predicted"/>
<dbReference type="AlphaFoldDB" id="A0A2P2MWN3"/>
<dbReference type="EMBL" id="GGEC01054136">
    <property type="protein sequence ID" value="MBX34620.1"/>
    <property type="molecule type" value="Transcribed_RNA"/>
</dbReference>
<accession>A0A2P2MWN3</accession>
<name>A0A2P2MWN3_RHIMU</name>
<reference evidence="1" key="1">
    <citation type="submission" date="2018-02" db="EMBL/GenBank/DDBJ databases">
        <title>Rhizophora mucronata_Transcriptome.</title>
        <authorList>
            <person name="Meera S.P."/>
            <person name="Sreeshan A."/>
            <person name="Augustine A."/>
        </authorList>
    </citation>
    <scope>NUCLEOTIDE SEQUENCE</scope>
    <source>
        <tissue evidence="1">Leaf</tissue>
    </source>
</reference>
<organism evidence="1">
    <name type="scientific">Rhizophora mucronata</name>
    <name type="common">Asiatic mangrove</name>
    <dbReference type="NCBI Taxonomy" id="61149"/>
    <lineage>
        <taxon>Eukaryota</taxon>
        <taxon>Viridiplantae</taxon>
        <taxon>Streptophyta</taxon>
        <taxon>Embryophyta</taxon>
        <taxon>Tracheophyta</taxon>
        <taxon>Spermatophyta</taxon>
        <taxon>Magnoliopsida</taxon>
        <taxon>eudicotyledons</taxon>
        <taxon>Gunneridae</taxon>
        <taxon>Pentapetalae</taxon>
        <taxon>rosids</taxon>
        <taxon>fabids</taxon>
        <taxon>Malpighiales</taxon>
        <taxon>Rhizophoraceae</taxon>
        <taxon>Rhizophora</taxon>
    </lineage>
</organism>
<evidence type="ECO:0000313" key="1">
    <source>
        <dbReference type="EMBL" id="MBX34620.1"/>
    </source>
</evidence>
<protein>
    <submittedName>
        <fullName evidence="1">Leucine-rich repeat family protein</fullName>
    </submittedName>
</protein>
<sequence length="75" mass="8216">MLASSNVQSVKYPGLEVTLLTSISPDSIATTRDINGRRFGELCVHNRAIPITRFTSSLLNSDKLESTNSTSRLFS</sequence>